<dbReference type="SUPFAM" id="SSF52540">
    <property type="entry name" value="P-loop containing nucleoside triphosphate hydrolases"/>
    <property type="match status" value="1"/>
</dbReference>
<dbReference type="GO" id="GO:0005737">
    <property type="term" value="C:cytoplasm"/>
    <property type="evidence" value="ECO:0007669"/>
    <property type="project" value="TreeGrafter"/>
</dbReference>
<dbReference type="AlphaFoldDB" id="A1ANI4"/>
<evidence type="ECO:0000256" key="2">
    <source>
        <dbReference type="SAM" id="MobiDB-lite"/>
    </source>
</evidence>
<proteinExistence type="inferred from homology"/>
<dbReference type="NCBIfam" id="NF006958">
    <property type="entry name" value="PRK09435.1"/>
    <property type="match status" value="1"/>
</dbReference>
<dbReference type="PANTHER" id="PTHR23408:SF3">
    <property type="entry name" value="METHYLMALONIC ACIDURIA TYPE A PROTEIN, MITOCHONDRIAL"/>
    <property type="match status" value="1"/>
</dbReference>
<protein>
    <submittedName>
        <fullName evidence="3">Methylmalonyl-CoA mutase metallochaperone MeaB</fullName>
    </submittedName>
</protein>
<dbReference type="Gene3D" id="1.10.287.130">
    <property type="match status" value="1"/>
</dbReference>
<dbReference type="RefSeq" id="WP_011735206.1">
    <property type="nucleotide sequence ID" value="NC_008609.1"/>
</dbReference>
<dbReference type="CDD" id="cd03114">
    <property type="entry name" value="MMAA-like"/>
    <property type="match status" value="1"/>
</dbReference>
<dbReference type="KEGG" id="ppd:Ppro_1283"/>
<feature type="region of interest" description="Disordered" evidence="2">
    <location>
        <begin position="1"/>
        <end position="23"/>
    </location>
</feature>
<comment type="similarity">
    <text evidence="1">Belongs to the SIMIBI class G3E GTPase family. ArgK/MeaB subfamily.</text>
</comment>
<dbReference type="GO" id="GO:0003924">
    <property type="term" value="F:GTPase activity"/>
    <property type="evidence" value="ECO:0007669"/>
    <property type="project" value="InterPro"/>
</dbReference>
<dbReference type="OrthoDB" id="9778292at2"/>
<dbReference type="EMBL" id="CP000482">
    <property type="protein sequence ID" value="ABK98904.1"/>
    <property type="molecule type" value="Genomic_DNA"/>
</dbReference>
<keyword evidence="4" id="KW-1185">Reference proteome</keyword>
<dbReference type="NCBIfam" id="TIGR00750">
    <property type="entry name" value="lao"/>
    <property type="match status" value="1"/>
</dbReference>
<dbReference type="InterPro" id="IPR005129">
    <property type="entry name" value="GTPase_ArgK"/>
</dbReference>
<gene>
    <name evidence="3" type="ordered locus">Ppro_1283</name>
</gene>
<dbReference type="eggNOG" id="COG1703">
    <property type="taxonomic scope" value="Bacteria"/>
</dbReference>
<evidence type="ECO:0000256" key="1">
    <source>
        <dbReference type="ARBA" id="ARBA00009625"/>
    </source>
</evidence>
<evidence type="ECO:0000313" key="3">
    <source>
        <dbReference type="EMBL" id="ABK98904.1"/>
    </source>
</evidence>
<dbReference type="STRING" id="338966.Ppro_1283"/>
<evidence type="ECO:0000313" key="4">
    <source>
        <dbReference type="Proteomes" id="UP000006732"/>
    </source>
</evidence>
<dbReference type="PANTHER" id="PTHR23408">
    <property type="entry name" value="METHYLMALONYL-COA MUTASE"/>
    <property type="match status" value="1"/>
</dbReference>
<dbReference type="HOGENOM" id="CLU_043725_2_2_7"/>
<dbReference type="InterPro" id="IPR027417">
    <property type="entry name" value="P-loop_NTPase"/>
</dbReference>
<organism evidence="3 4">
    <name type="scientific">Pelobacter propionicus (strain DSM 2379 / NBRC 103807 / OttBd1)</name>
    <dbReference type="NCBI Taxonomy" id="338966"/>
    <lineage>
        <taxon>Bacteria</taxon>
        <taxon>Pseudomonadati</taxon>
        <taxon>Thermodesulfobacteriota</taxon>
        <taxon>Desulfuromonadia</taxon>
        <taxon>Desulfuromonadales</taxon>
        <taxon>Desulfuromonadaceae</taxon>
        <taxon>Pelobacter</taxon>
    </lineage>
</organism>
<name>A1ANI4_PELPD</name>
<dbReference type="Gene3D" id="3.40.50.300">
    <property type="entry name" value="P-loop containing nucleotide triphosphate hydrolases"/>
    <property type="match status" value="1"/>
</dbReference>
<dbReference type="GO" id="GO:0005525">
    <property type="term" value="F:GTP binding"/>
    <property type="evidence" value="ECO:0007669"/>
    <property type="project" value="InterPro"/>
</dbReference>
<reference evidence="3 4" key="1">
    <citation type="submission" date="2006-10" db="EMBL/GenBank/DDBJ databases">
        <title>Complete sequence of chromosome of Pelobacter propionicus DSM 2379.</title>
        <authorList>
            <consortium name="US DOE Joint Genome Institute"/>
            <person name="Copeland A."/>
            <person name="Lucas S."/>
            <person name="Lapidus A."/>
            <person name="Barry K."/>
            <person name="Detter J.C."/>
            <person name="Glavina del Rio T."/>
            <person name="Hammon N."/>
            <person name="Israni S."/>
            <person name="Dalin E."/>
            <person name="Tice H."/>
            <person name="Pitluck S."/>
            <person name="Saunders E."/>
            <person name="Brettin T."/>
            <person name="Bruce D."/>
            <person name="Han C."/>
            <person name="Tapia R."/>
            <person name="Schmutz J."/>
            <person name="Larimer F."/>
            <person name="Land M."/>
            <person name="Hauser L."/>
            <person name="Kyrpides N."/>
            <person name="Kim E."/>
            <person name="Lovley D."/>
            <person name="Richardson P."/>
        </authorList>
    </citation>
    <scope>NUCLEOTIDE SEQUENCE [LARGE SCALE GENOMIC DNA]</scope>
    <source>
        <strain evidence="4">DSM 2379 / NBRC 103807 / OttBd1</strain>
    </source>
</reference>
<dbReference type="Proteomes" id="UP000006732">
    <property type="component" value="Chromosome"/>
</dbReference>
<accession>A1ANI4</accession>
<dbReference type="Gene3D" id="1.20.5.170">
    <property type="match status" value="1"/>
</dbReference>
<feature type="compositionally biased region" description="Basic and acidic residues" evidence="2">
    <location>
        <begin position="1"/>
        <end position="13"/>
    </location>
</feature>
<sequence>MKRDGTDKSRPEWVPEQAGAGDGFTTHVMEGIHSLHDGMSKRPPAAPRQGAVVKRRELSVEEYQEGVLAGDRVVLAQAITLVESNALRHQDKAQELLRRLLPRCRDAIRIGVTGVPGAGKSTLIEALGTRLCDRGHRVAVLAVDPSSRVTGGSILGDKTRMESLSRHSNAFIRPSPSGGVLGGVARKSRETMLLCEAAGFDVILVETVGVGQSEVTVRSMVDFFMLVTITGAGDDLQGIKKGIMELTDLIVVNKADGANLIRANATRADYEQVLHYLQPATEGWLTGARTCSATTGNGIDELWQVVEQFKRVTRESGVFTRRRQKQNLEWVYTLVREQLEKNFFSHPAVKTAIPAMEKGVMEGTIAPTMAALQLLKRYSVE</sequence>
<dbReference type="Pfam" id="PF03308">
    <property type="entry name" value="MeaB"/>
    <property type="match status" value="1"/>
</dbReference>